<dbReference type="EMBL" id="NTFI01000013">
    <property type="protein sequence ID" value="PHQ23651.1"/>
    <property type="molecule type" value="Genomic_DNA"/>
</dbReference>
<dbReference type="OrthoDB" id="7069145at2"/>
<keyword evidence="1" id="KW-1133">Transmembrane helix</keyword>
<keyword evidence="3" id="KW-1185">Reference proteome</keyword>
<name>A0A2G1VA65_9GAMM</name>
<keyword evidence="1" id="KW-0472">Membrane</keyword>
<evidence type="ECO:0000313" key="2">
    <source>
        <dbReference type="EMBL" id="PHQ23651.1"/>
    </source>
</evidence>
<protein>
    <submittedName>
        <fullName evidence="2">Uncharacterized protein</fullName>
    </submittedName>
</protein>
<dbReference type="Proteomes" id="UP000229044">
    <property type="component" value="Unassembled WGS sequence"/>
</dbReference>
<organism evidence="2 3">
    <name type="scientific">Marinobacter guineae</name>
    <dbReference type="NCBI Taxonomy" id="432303"/>
    <lineage>
        <taxon>Bacteria</taxon>
        <taxon>Pseudomonadati</taxon>
        <taxon>Pseudomonadota</taxon>
        <taxon>Gammaproteobacteria</taxon>
        <taxon>Pseudomonadales</taxon>
        <taxon>Marinobacteraceae</taxon>
        <taxon>Marinobacter</taxon>
    </lineage>
</organism>
<gene>
    <name evidence="2" type="ORF">CLH62_20445</name>
</gene>
<evidence type="ECO:0000313" key="3">
    <source>
        <dbReference type="Proteomes" id="UP000229044"/>
    </source>
</evidence>
<dbReference type="AlphaFoldDB" id="A0A2G1VA65"/>
<reference evidence="2 3" key="1">
    <citation type="submission" date="2017-09" db="EMBL/GenBank/DDBJ databases">
        <title>The draft genome sequences of Marinobacter guineae M3B.</title>
        <authorList>
            <person name="Cao J."/>
        </authorList>
    </citation>
    <scope>NUCLEOTIDE SEQUENCE [LARGE SCALE GENOMIC DNA]</scope>
    <source>
        <strain evidence="2 3">M3B</strain>
    </source>
</reference>
<keyword evidence="1" id="KW-0812">Transmembrane</keyword>
<feature type="transmembrane region" description="Helical" evidence="1">
    <location>
        <begin position="172"/>
        <end position="193"/>
    </location>
</feature>
<feature type="transmembrane region" description="Helical" evidence="1">
    <location>
        <begin position="98"/>
        <end position="124"/>
    </location>
</feature>
<dbReference type="RefSeq" id="WP_099620021.1">
    <property type="nucleotide sequence ID" value="NZ_KZ319345.1"/>
</dbReference>
<comment type="caution">
    <text evidence="2">The sequence shown here is derived from an EMBL/GenBank/DDBJ whole genome shotgun (WGS) entry which is preliminary data.</text>
</comment>
<proteinExistence type="predicted"/>
<sequence length="213" mass="23336">MKQYAYRAFEEALPLFAFLRNKRKIMRDVSNKALVAEKSTPYAELDEGVLKDRIKEEHERATKIDEKTSKFTLGLSVSLTVLAAASGALAKFVPENPYAGLVSIACGFASIYMLLAGVTALGALKTLAVYGYGTQHALRQKSGGVLYLSQALYAQERMNVVRHLRNEAAYQSLRNGFLVLLVVLIGSVVGLTIQQSDSDTIRNNTALEKADES</sequence>
<evidence type="ECO:0000256" key="1">
    <source>
        <dbReference type="SAM" id="Phobius"/>
    </source>
</evidence>
<accession>A0A2G1VA65</accession>
<feature type="transmembrane region" description="Helical" evidence="1">
    <location>
        <begin position="71"/>
        <end position="92"/>
    </location>
</feature>